<feature type="non-terminal residue" evidence="1">
    <location>
        <position position="1"/>
    </location>
</feature>
<reference evidence="1" key="1">
    <citation type="submission" date="2018-05" db="EMBL/GenBank/DDBJ databases">
        <authorList>
            <person name="Lanie J.A."/>
            <person name="Ng W.-L."/>
            <person name="Kazmierczak K.M."/>
            <person name="Andrzejewski T.M."/>
            <person name="Davidsen T.M."/>
            <person name="Wayne K.J."/>
            <person name="Tettelin H."/>
            <person name="Glass J.I."/>
            <person name="Rusch D."/>
            <person name="Podicherti R."/>
            <person name="Tsui H.-C.T."/>
            <person name="Winkler M.E."/>
        </authorList>
    </citation>
    <scope>NUCLEOTIDE SEQUENCE</scope>
</reference>
<accession>A0A382TMP4</accession>
<dbReference type="AlphaFoldDB" id="A0A382TMP4"/>
<feature type="non-terminal residue" evidence="1">
    <location>
        <position position="29"/>
    </location>
</feature>
<gene>
    <name evidence="1" type="ORF">METZ01_LOCUS375605</name>
</gene>
<sequence>VNLVEVKRISYYPPSKGYAVLLQAKQGGR</sequence>
<organism evidence="1">
    <name type="scientific">marine metagenome</name>
    <dbReference type="NCBI Taxonomy" id="408172"/>
    <lineage>
        <taxon>unclassified sequences</taxon>
        <taxon>metagenomes</taxon>
        <taxon>ecological metagenomes</taxon>
    </lineage>
</organism>
<protein>
    <submittedName>
        <fullName evidence="1">Uncharacterized protein</fullName>
    </submittedName>
</protein>
<dbReference type="EMBL" id="UINC01137423">
    <property type="protein sequence ID" value="SVD22751.1"/>
    <property type="molecule type" value="Genomic_DNA"/>
</dbReference>
<proteinExistence type="predicted"/>
<evidence type="ECO:0000313" key="1">
    <source>
        <dbReference type="EMBL" id="SVD22751.1"/>
    </source>
</evidence>
<name>A0A382TMP4_9ZZZZ</name>